<feature type="domain" description="CS" evidence="12">
    <location>
        <begin position="2"/>
        <end position="86"/>
    </location>
</feature>
<feature type="compositionally biased region" description="Gly residues" evidence="11">
    <location>
        <begin position="946"/>
        <end position="960"/>
    </location>
</feature>
<dbReference type="Gene3D" id="1.25.40.10">
    <property type="entry name" value="Tetratricopeptide repeat domain"/>
    <property type="match status" value="3"/>
</dbReference>
<dbReference type="STRING" id="3055.A0A2K3D798"/>
<dbReference type="RefSeq" id="XP_042919311.1">
    <property type="nucleotide sequence ID" value="XM_043067311.1"/>
</dbReference>
<protein>
    <recommendedName>
        <fullName evidence="10">Dynein axonemal assembly factor 4</fullName>
    </recommendedName>
</protein>
<reference evidence="13 14" key="1">
    <citation type="journal article" date="2007" name="Science">
        <title>The Chlamydomonas genome reveals the evolution of key animal and plant functions.</title>
        <authorList>
            <person name="Merchant S.S."/>
            <person name="Prochnik S.E."/>
            <person name="Vallon O."/>
            <person name="Harris E.H."/>
            <person name="Karpowicz S.J."/>
            <person name="Witman G.B."/>
            <person name="Terry A."/>
            <person name="Salamov A."/>
            <person name="Fritz-Laylin L.K."/>
            <person name="Marechal-Drouard L."/>
            <person name="Marshall W.F."/>
            <person name="Qu L.H."/>
            <person name="Nelson D.R."/>
            <person name="Sanderfoot A.A."/>
            <person name="Spalding M.H."/>
            <person name="Kapitonov V.V."/>
            <person name="Ren Q."/>
            <person name="Ferris P."/>
            <person name="Lindquist E."/>
            <person name="Shapiro H."/>
            <person name="Lucas S.M."/>
            <person name="Grimwood J."/>
            <person name="Schmutz J."/>
            <person name="Cardol P."/>
            <person name="Cerutti H."/>
            <person name="Chanfreau G."/>
            <person name="Chen C.L."/>
            <person name="Cognat V."/>
            <person name="Croft M.T."/>
            <person name="Dent R."/>
            <person name="Dutcher S."/>
            <person name="Fernandez E."/>
            <person name="Fukuzawa H."/>
            <person name="Gonzalez-Ballester D."/>
            <person name="Gonzalez-Halphen D."/>
            <person name="Hallmann A."/>
            <person name="Hanikenne M."/>
            <person name="Hippler M."/>
            <person name="Inwood W."/>
            <person name="Jabbari K."/>
            <person name="Kalanon M."/>
            <person name="Kuras R."/>
            <person name="Lefebvre P.A."/>
            <person name="Lemaire S.D."/>
            <person name="Lobanov A.V."/>
            <person name="Lohr M."/>
            <person name="Manuell A."/>
            <person name="Meier I."/>
            <person name="Mets L."/>
            <person name="Mittag M."/>
            <person name="Mittelmeier T."/>
            <person name="Moroney J.V."/>
            <person name="Moseley J."/>
            <person name="Napoli C."/>
            <person name="Nedelcu A.M."/>
            <person name="Niyogi K."/>
            <person name="Novoselov S.V."/>
            <person name="Paulsen I.T."/>
            <person name="Pazour G."/>
            <person name="Purton S."/>
            <person name="Ral J.P."/>
            <person name="Riano-Pachon D.M."/>
            <person name="Riekhof W."/>
            <person name="Rymarquis L."/>
            <person name="Schroda M."/>
            <person name="Stern D."/>
            <person name="Umen J."/>
            <person name="Willows R."/>
            <person name="Wilson N."/>
            <person name="Zimmer S.L."/>
            <person name="Allmer J."/>
            <person name="Balk J."/>
            <person name="Bisova K."/>
            <person name="Chen C.J."/>
            <person name="Elias M."/>
            <person name="Gendler K."/>
            <person name="Hauser C."/>
            <person name="Lamb M.R."/>
            <person name="Ledford H."/>
            <person name="Long J.C."/>
            <person name="Minagawa J."/>
            <person name="Page M.D."/>
            <person name="Pan J."/>
            <person name="Pootakham W."/>
            <person name="Roje S."/>
            <person name="Rose A."/>
            <person name="Stahlberg E."/>
            <person name="Terauchi A.M."/>
            <person name="Yang P."/>
            <person name="Ball S."/>
            <person name="Bowler C."/>
            <person name="Dieckmann C.L."/>
            <person name="Gladyshev V.N."/>
            <person name="Green P."/>
            <person name="Jorgensen R."/>
            <person name="Mayfield S."/>
            <person name="Mueller-Roeber B."/>
            <person name="Rajamani S."/>
            <person name="Sayre R.T."/>
            <person name="Brokstein P."/>
            <person name="Dubchak I."/>
            <person name="Goodstein D."/>
            <person name="Hornick L."/>
            <person name="Huang Y.W."/>
            <person name="Jhaveri J."/>
            <person name="Luo Y."/>
            <person name="Martinez D."/>
            <person name="Ngau W.C."/>
            <person name="Otillar B."/>
            <person name="Poliakov A."/>
            <person name="Porter A."/>
            <person name="Szajkowski L."/>
            <person name="Werner G."/>
            <person name="Zhou K."/>
            <person name="Grigoriev I.V."/>
            <person name="Rokhsar D.S."/>
            <person name="Grossman A.R."/>
        </authorList>
    </citation>
    <scope>NUCLEOTIDE SEQUENCE [LARGE SCALE GENOMIC DNA]</scope>
    <source>
        <strain evidence="14">CC-503</strain>
    </source>
</reference>
<dbReference type="GO" id="GO:0036158">
    <property type="term" value="P:outer dynein arm assembly"/>
    <property type="evidence" value="ECO:0000318"/>
    <property type="project" value="GO_Central"/>
</dbReference>
<dbReference type="GO" id="GO:0003341">
    <property type="term" value="P:cilium movement"/>
    <property type="evidence" value="ECO:0000318"/>
    <property type="project" value="GO_Central"/>
</dbReference>
<evidence type="ECO:0000256" key="3">
    <source>
        <dbReference type="ARBA" id="ARBA00022490"/>
    </source>
</evidence>
<feature type="compositionally biased region" description="Acidic residues" evidence="11">
    <location>
        <begin position="170"/>
        <end position="186"/>
    </location>
</feature>
<dbReference type="InterPro" id="IPR037894">
    <property type="entry name" value="CS_DYX1C1"/>
</dbReference>
<feature type="region of interest" description="Disordered" evidence="11">
    <location>
        <begin position="163"/>
        <end position="218"/>
    </location>
</feature>
<keyword evidence="8" id="KW-0966">Cell projection</keyword>
<feature type="compositionally biased region" description="Basic and acidic residues" evidence="11">
    <location>
        <begin position="203"/>
        <end position="212"/>
    </location>
</feature>
<keyword evidence="14" id="KW-1185">Reference proteome</keyword>
<evidence type="ECO:0000313" key="14">
    <source>
        <dbReference type="Proteomes" id="UP000006906"/>
    </source>
</evidence>
<dbReference type="CDD" id="cd06469">
    <property type="entry name" value="p23_DYX1C1_like"/>
    <property type="match status" value="1"/>
</dbReference>
<feature type="compositionally biased region" description="Low complexity" evidence="11">
    <location>
        <begin position="241"/>
        <end position="250"/>
    </location>
</feature>
<dbReference type="AlphaFoldDB" id="A0A2K3D798"/>
<dbReference type="SMART" id="SM00028">
    <property type="entry name" value="TPR"/>
    <property type="match status" value="7"/>
</dbReference>
<dbReference type="Proteomes" id="UP000006906">
    <property type="component" value="Chromosome 11"/>
</dbReference>
<dbReference type="Gene3D" id="2.60.40.790">
    <property type="match status" value="1"/>
</dbReference>
<dbReference type="KEGG" id="cre:CHLRE_11g467560v5"/>
<dbReference type="InterPro" id="IPR008978">
    <property type="entry name" value="HSP20-like_chaperone"/>
</dbReference>
<dbReference type="GeneID" id="5726956"/>
<dbReference type="PROSITE" id="PS51203">
    <property type="entry name" value="CS"/>
    <property type="match status" value="1"/>
</dbReference>
<organism evidence="13 14">
    <name type="scientific">Chlamydomonas reinhardtii</name>
    <name type="common">Chlamydomonas smithii</name>
    <dbReference type="NCBI Taxonomy" id="3055"/>
    <lineage>
        <taxon>Eukaryota</taxon>
        <taxon>Viridiplantae</taxon>
        <taxon>Chlorophyta</taxon>
        <taxon>core chlorophytes</taxon>
        <taxon>Chlorophyceae</taxon>
        <taxon>CS clade</taxon>
        <taxon>Chlamydomonadales</taxon>
        <taxon>Chlamydomonadaceae</taxon>
        <taxon>Chlamydomonas</taxon>
    </lineage>
</organism>
<dbReference type="GO" id="GO:0120293">
    <property type="term" value="C:dynein axonemal particle"/>
    <property type="evidence" value="ECO:0007669"/>
    <property type="project" value="UniProtKB-SubCell"/>
</dbReference>
<dbReference type="SUPFAM" id="SSF49764">
    <property type="entry name" value="HSP20-like chaperones"/>
    <property type="match status" value="1"/>
</dbReference>
<dbReference type="GO" id="GO:0005634">
    <property type="term" value="C:nucleus"/>
    <property type="evidence" value="ECO:0007669"/>
    <property type="project" value="UniProtKB-SubCell"/>
</dbReference>
<dbReference type="PANTHER" id="PTHR46492">
    <property type="entry name" value="DYNEIN ASSEMBLY FACTOR 4, AXONEMAL"/>
    <property type="match status" value="1"/>
</dbReference>
<gene>
    <name evidence="13" type="ORF">CHLRE_11g467560v5</name>
</gene>
<feature type="region of interest" description="Disordered" evidence="11">
    <location>
        <begin position="116"/>
        <end position="140"/>
    </location>
</feature>
<dbReference type="InterPro" id="IPR011990">
    <property type="entry name" value="TPR-like_helical_dom_sf"/>
</dbReference>
<evidence type="ECO:0000256" key="11">
    <source>
        <dbReference type="SAM" id="MobiDB-lite"/>
    </source>
</evidence>
<dbReference type="EMBL" id="CM008972">
    <property type="protein sequence ID" value="PNW76404.1"/>
    <property type="molecule type" value="Genomic_DNA"/>
</dbReference>
<evidence type="ECO:0000256" key="1">
    <source>
        <dbReference type="ARBA" id="ARBA00004123"/>
    </source>
</evidence>
<feature type="region of interest" description="Disordered" evidence="11">
    <location>
        <begin position="463"/>
        <end position="522"/>
    </location>
</feature>
<evidence type="ECO:0000256" key="6">
    <source>
        <dbReference type="ARBA" id="ARBA00022902"/>
    </source>
</evidence>
<feature type="compositionally biased region" description="Low complexity" evidence="11">
    <location>
        <begin position="280"/>
        <end position="289"/>
    </location>
</feature>
<evidence type="ECO:0000313" key="13">
    <source>
        <dbReference type="EMBL" id="PNW76404.1"/>
    </source>
</evidence>
<name>A0A2K3D798_CHLRE</name>
<evidence type="ECO:0000259" key="12">
    <source>
        <dbReference type="PROSITE" id="PS51203"/>
    </source>
</evidence>
<dbReference type="InterPro" id="IPR019734">
    <property type="entry name" value="TPR_rpt"/>
</dbReference>
<feature type="compositionally biased region" description="Low complexity" evidence="11">
    <location>
        <begin position="483"/>
        <end position="495"/>
    </location>
</feature>
<proteinExistence type="predicted"/>
<evidence type="ECO:0000256" key="4">
    <source>
        <dbReference type="ARBA" id="ARBA00022737"/>
    </source>
</evidence>
<evidence type="ECO:0000256" key="7">
    <source>
        <dbReference type="ARBA" id="ARBA00023242"/>
    </source>
</evidence>
<keyword evidence="5" id="KW-0802">TPR repeat</keyword>
<feature type="compositionally biased region" description="Gly residues" evidence="11">
    <location>
        <begin position="922"/>
        <end position="937"/>
    </location>
</feature>
<dbReference type="InterPro" id="IPR052004">
    <property type="entry name" value="Dynein_assembly_factor_4"/>
</dbReference>
<accession>A0A2K3D798</accession>
<evidence type="ECO:0000256" key="8">
    <source>
        <dbReference type="ARBA" id="ARBA00023273"/>
    </source>
</evidence>
<evidence type="ECO:0000256" key="5">
    <source>
        <dbReference type="ARBA" id="ARBA00022803"/>
    </source>
</evidence>
<evidence type="ECO:0000256" key="9">
    <source>
        <dbReference type="ARBA" id="ARBA00024190"/>
    </source>
</evidence>
<dbReference type="ExpressionAtlas" id="A0A2K3D798">
    <property type="expression patterns" value="baseline and differential"/>
</dbReference>
<dbReference type="InterPro" id="IPR007052">
    <property type="entry name" value="CS_dom"/>
</dbReference>
<feature type="compositionally biased region" description="Basic and acidic residues" evidence="11">
    <location>
        <begin position="463"/>
        <end position="480"/>
    </location>
</feature>
<evidence type="ECO:0000256" key="2">
    <source>
        <dbReference type="ARBA" id="ARBA00004487"/>
    </source>
</evidence>
<sequence>MPLAPKYTWTETDVAIEVTVEVPGVSKSKADVFATDAFLKVNSPPYLFALDLAKDVDDTRSSATILPGKVVFTLFKREPGVWGVLAATGEKAALTSRRNASIDRAYAALEAARRARLERKQHEDKAATQRTLDTDRRKRAEVEARKAAELAAERGSLQQWQQRLGLGQEQDAESDYEEEDEQADGAEEGRQQQQQAGGGEGRAAPDHPDYHGRGWRTSGAAAATGAAAAAGKAAGAAAAGSAGLKAPGRGVDSEEEEDEGAERRAGGRGAGSDSEEEAEAAAPGPAAAGVGAGGAAAAGAVAARPASFKPLPPPRARLEPVQVTFTQLETGHLPAREHREEEIRAFRKQSRASALEAGAAAGGGGDDAADLSERQPLFLKDKGDAMFRAGNFSGALNAYHRAIALDDAASAAASDPAAAAPALRSNRAACLLALGRAAEAAEDCDRALELLVTFTQLETGHLPAREHREEEIRAFRKQPEAPRPGLNPGAALAAPDSPKTTQSRASALEAGAAAGGGGDDAADLSERQPLFLKDKGDAMFRAGNFSGALNAYHRAIALDDAASAAASDPAAAAPALRSNRAACLLALGRAAEAAEDCDRALELLAGARSRLESGLMGGPEAAALSQQLVRLLVRRAQARAAQLGAGGGGGGGGRDKDRDADNLCAALRDYEDAIKLAPSAAALAADRDELLAALAPADAAALRQRGDARFRAGDYEGAAEAFSALLGLPRGGVPESERLAAFSNRAACHLVLERFAAAVADCDAGLALLLLLQPQQQAQAAASSSAFGMAAGGEGRRRLAEWAAASLPAAAAADASSPSGGAESAAAAQAAVSAARLLTRRGAAAAHLQDFAAAAEDHALAAALLRRLPGPEHAAKAEAAEADAARMRALAEGREQPPSRPAAEAASASQPVVKAEAAEGVEAGGLEGAGEGRGAGGEQQQTCEVAGGGAVAAGGRGAGEGLADDDVDD</sequence>
<dbReference type="Gramene" id="PNW76404">
    <property type="protein sequence ID" value="PNW76404"/>
    <property type="gene ID" value="CHLRE_11g467560v5"/>
</dbReference>
<comment type="subcellular location">
    <subcellularLocation>
        <location evidence="2">Cell projection</location>
        <location evidence="2">Neuron projection</location>
    </subcellularLocation>
    <subcellularLocation>
        <location evidence="9">Dynein axonemal particle</location>
    </subcellularLocation>
    <subcellularLocation>
        <location evidence="1">Nucleus</location>
    </subcellularLocation>
</comment>
<keyword evidence="4" id="KW-0677">Repeat</keyword>
<feature type="region of interest" description="Disordered" evidence="11">
    <location>
        <begin position="241"/>
        <end position="292"/>
    </location>
</feature>
<dbReference type="Pfam" id="PF04969">
    <property type="entry name" value="CS"/>
    <property type="match status" value="1"/>
</dbReference>
<dbReference type="InParanoid" id="A0A2K3D798"/>
<keyword evidence="7" id="KW-0539">Nucleus</keyword>
<dbReference type="GO" id="GO:0036159">
    <property type="term" value="P:inner dynein arm assembly"/>
    <property type="evidence" value="ECO:0000318"/>
    <property type="project" value="GO_Central"/>
</dbReference>
<keyword evidence="6" id="KW-0524">Neurogenesis</keyword>
<dbReference type="OrthoDB" id="2423701at2759"/>
<dbReference type="SUPFAM" id="SSF48452">
    <property type="entry name" value="TPR-like"/>
    <property type="match status" value="3"/>
</dbReference>
<evidence type="ECO:0000256" key="10">
    <source>
        <dbReference type="ARBA" id="ARBA00024430"/>
    </source>
</evidence>
<dbReference type="PANTHER" id="PTHR46492:SF1">
    <property type="entry name" value="DYNEIN AXONEMAL ASSEMBLY FACTOR 4"/>
    <property type="match status" value="1"/>
</dbReference>
<keyword evidence="3" id="KW-0963">Cytoplasm</keyword>
<feature type="region of interest" description="Disordered" evidence="11">
    <location>
        <begin position="890"/>
        <end position="969"/>
    </location>
</feature>
<feature type="compositionally biased region" description="Low complexity" evidence="11">
    <location>
        <begin position="901"/>
        <end position="911"/>
    </location>
</feature>